<dbReference type="OrthoDB" id="7472987at2759"/>
<dbReference type="EMBL" id="JACEFF010000693">
    <property type="protein sequence ID" value="KAH9632737.1"/>
    <property type="molecule type" value="Genomic_DNA"/>
</dbReference>
<reference evidence="3" key="1">
    <citation type="journal article" date="2021" name="G3 (Bethesda)">
        <title>Genome and transcriptome analysis of the beet armyworm Spodoptera exigua reveals targets for pest control. .</title>
        <authorList>
            <person name="Simon S."/>
            <person name="Breeschoten T."/>
            <person name="Jansen H.J."/>
            <person name="Dirks R.P."/>
            <person name="Schranz M.E."/>
            <person name="Ros V.I.D."/>
        </authorList>
    </citation>
    <scope>NUCLEOTIDE SEQUENCE</scope>
    <source>
        <strain evidence="3">TB_SE_WUR_2020</strain>
    </source>
</reference>
<feature type="signal peptide" evidence="2">
    <location>
        <begin position="1"/>
        <end position="24"/>
    </location>
</feature>
<organism evidence="3 4">
    <name type="scientific">Spodoptera exigua</name>
    <name type="common">Beet armyworm</name>
    <name type="synonym">Noctua fulgens</name>
    <dbReference type="NCBI Taxonomy" id="7107"/>
    <lineage>
        <taxon>Eukaryota</taxon>
        <taxon>Metazoa</taxon>
        <taxon>Ecdysozoa</taxon>
        <taxon>Arthropoda</taxon>
        <taxon>Hexapoda</taxon>
        <taxon>Insecta</taxon>
        <taxon>Pterygota</taxon>
        <taxon>Neoptera</taxon>
        <taxon>Endopterygota</taxon>
        <taxon>Lepidoptera</taxon>
        <taxon>Glossata</taxon>
        <taxon>Ditrysia</taxon>
        <taxon>Noctuoidea</taxon>
        <taxon>Noctuidae</taxon>
        <taxon>Amphipyrinae</taxon>
        <taxon>Spodoptera</taxon>
    </lineage>
</organism>
<dbReference type="Proteomes" id="UP000814243">
    <property type="component" value="Unassembled WGS sequence"/>
</dbReference>
<feature type="chain" id="PRO_5037112768" evidence="2">
    <location>
        <begin position="25"/>
        <end position="184"/>
    </location>
</feature>
<evidence type="ECO:0000256" key="2">
    <source>
        <dbReference type="SAM" id="SignalP"/>
    </source>
</evidence>
<comment type="caution">
    <text evidence="3">The sequence shown here is derived from an EMBL/GenBank/DDBJ whole genome shotgun (WGS) entry which is preliminary data.</text>
</comment>
<proteinExistence type="predicted"/>
<evidence type="ECO:0000313" key="4">
    <source>
        <dbReference type="Proteomes" id="UP000814243"/>
    </source>
</evidence>
<sequence length="184" mass="20385">MRAQISIALLLAVCAFFFKGGGESKKSRKHYGLSYHTACKDYIKTFTCMTACKSIGYQIFRLDFTCKCKCHELKTTTVLPFFKWRTNGTTRKWGRTSSPSLYNIAGTLSPRTYPDYEDIINNFTSPAINITQSESLNITTSSGENTTVSALNINETSLSTLESTSSSITTTPKTTTTKKLPPPV</sequence>
<evidence type="ECO:0000313" key="3">
    <source>
        <dbReference type="EMBL" id="KAH9632737.1"/>
    </source>
</evidence>
<keyword evidence="2" id="KW-0732">Signal</keyword>
<feature type="region of interest" description="Disordered" evidence="1">
    <location>
        <begin position="162"/>
        <end position="184"/>
    </location>
</feature>
<name>A0A922MAB7_SPOEX</name>
<dbReference type="AlphaFoldDB" id="A0A922MAB7"/>
<evidence type="ECO:0000256" key="1">
    <source>
        <dbReference type="SAM" id="MobiDB-lite"/>
    </source>
</evidence>
<accession>A0A922MAB7</accession>
<protein>
    <submittedName>
        <fullName evidence="3">Uncharacterized protein</fullName>
    </submittedName>
</protein>
<gene>
    <name evidence="3" type="ORF">HF086_013109</name>
</gene>